<feature type="region of interest" description="Disordered" evidence="1">
    <location>
        <begin position="47"/>
        <end position="86"/>
    </location>
</feature>
<dbReference type="EMBL" id="JAMFTS010000005">
    <property type="protein sequence ID" value="KAJ4756825.1"/>
    <property type="molecule type" value="Genomic_DNA"/>
</dbReference>
<reference evidence="2" key="1">
    <citation type="submission" date="2022-08" db="EMBL/GenBank/DDBJ databases">
        <authorList>
            <person name="Marques A."/>
        </authorList>
    </citation>
    <scope>NUCLEOTIDE SEQUENCE</scope>
    <source>
        <strain evidence="2">RhyPub2mFocal</strain>
        <tissue evidence="2">Leaves</tissue>
    </source>
</reference>
<evidence type="ECO:0000313" key="3">
    <source>
        <dbReference type="Proteomes" id="UP001140206"/>
    </source>
</evidence>
<proteinExistence type="predicted"/>
<keyword evidence="3" id="KW-1185">Reference proteome</keyword>
<protein>
    <submittedName>
        <fullName evidence="2">Transcription factor ILI5</fullName>
    </submittedName>
</protein>
<dbReference type="AlphaFoldDB" id="A0AAV8CQ69"/>
<gene>
    <name evidence="2" type="ORF">LUZ62_091230</name>
</gene>
<feature type="compositionally biased region" description="Basic residues" evidence="1">
    <location>
        <begin position="64"/>
        <end position="81"/>
    </location>
</feature>
<evidence type="ECO:0000313" key="2">
    <source>
        <dbReference type="EMBL" id="KAJ4756825.1"/>
    </source>
</evidence>
<name>A0AAV8CQ69_9POAL</name>
<organism evidence="2 3">
    <name type="scientific">Rhynchospora pubera</name>
    <dbReference type="NCBI Taxonomy" id="906938"/>
    <lineage>
        <taxon>Eukaryota</taxon>
        <taxon>Viridiplantae</taxon>
        <taxon>Streptophyta</taxon>
        <taxon>Embryophyta</taxon>
        <taxon>Tracheophyta</taxon>
        <taxon>Spermatophyta</taxon>
        <taxon>Magnoliopsida</taxon>
        <taxon>Liliopsida</taxon>
        <taxon>Poales</taxon>
        <taxon>Cyperaceae</taxon>
        <taxon>Cyperoideae</taxon>
        <taxon>Rhynchosporeae</taxon>
        <taxon>Rhynchospora</taxon>
    </lineage>
</organism>
<accession>A0AAV8CQ69</accession>
<comment type="caution">
    <text evidence="2">The sequence shown here is derived from an EMBL/GenBank/DDBJ whole genome shotgun (WGS) entry which is preliminary data.</text>
</comment>
<dbReference type="Proteomes" id="UP001140206">
    <property type="component" value="Chromosome 5"/>
</dbReference>
<evidence type="ECO:0000256" key="1">
    <source>
        <dbReference type="SAM" id="MobiDB-lite"/>
    </source>
</evidence>
<sequence>MSSRRSRISEEEINELISKLQSLVPESRRRGSNRVRICYKAAKGDVQLHKESAAGSGRPQRPALRPHGRHGQQQRSGRHHSQPPQLLNVGLIGRLAITLIWSSD</sequence>